<dbReference type="PATRIC" id="fig|1227262.3.peg.910"/>
<comment type="caution">
    <text evidence="2">The sequence shown here is derived from an EMBL/GenBank/DDBJ whole genome shotgun (WGS) entry which is preliminary data.</text>
</comment>
<dbReference type="RefSeq" id="WP_021605801.1">
    <property type="nucleotide sequence ID" value="NZ_KE951614.1"/>
</dbReference>
<proteinExistence type="predicted"/>
<organism evidence="2 3">
    <name type="scientific">Actinomyces johnsonii F0510</name>
    <dbReference type="NCBI Taxonomy" id="1227262"/>
    <lineage>
        <taxon>Bacteria</taxon>
        <taxon>Bacillati</taxon>
        <taxon>Actinomycetota</taxon>
        <taxon>Actinomycetes</taxon>
        <taxon>Actinomycetales</taxon>
        <taxon>Actinomycetaceae</taxon>
        <taxon>Actinomyces</taxon>
    </lineage>
</organism>
<accession>U1QFD4</accession>
<dbReference type="EMBL" id="AWSD01000105">
    <property type="protein sequence ID" value="ERH20629.1"/>
    <property type="molecule type" value="Genomic_DNA"/>
</dbReference>
<keyword evidence="1" id="KW-1133">Transmembrane helix</keyword>
<dbReference type="AlphaFoldDB" id="U1QFD4"/>
<sequence>MSSPYVSPLLPPHPLEVRSRNIDRQFIPAAIAIIMLALVALPISLPFLLFPGPYTVVGLLLLATLGFLTWFVIWRYRNVTAVRTVVDGRGLWLQQTKSSGRFIPWDNASGRVTVKTVNQYTPGSPGPTTMSLVCLKSDQEELVLPGTVVTANGSSSAVQQSYTTAMRILAYDPWGQREPLMESTNTFAPQAPQATVIYNGYPGYPGYHSFG</sequence>
<name>U1QFD4_9ACTO</name>
<keyword evidence="1" id="KW-0812">Transmembrane</keyword>
<evidence type="ECO:0000313" key="2">
    <source>
        <dbReference type="EMBL" id="ERH20629.1"/>
    </source>
</evidence>
<dbReference type="HOGENOM" id="CLU_1352233_0_0_11"/>
<gene>
    <name evidence="2" type="ORF">HMPREF1549_01109</name>
</gene>
<feature type="transmembrane region" description="Helical" evidence="1">
    <location>
        <begin position="54"/>
        <end position="73"/>
    </location>
</feature>
<evidence type="ECO:0000256" key="1">
    <source>
        <dbReference type="SAM" id="Phobius"/>
    </source>
</evidence>
<reference evidence="2 3" key="1">
    <citation type="submission" date="2013-06" db="EMBL/GenBank/DDBJ databases">
        <authorList>
            <person name="Weinstock G."/>
            <person name="Sodergren E."/>
            <person name="Lobos E.A."/>
            <person name="Fulton L."/>
            <person name="Fulton R."/>
            <person name="Courtney L."/>
            <person name="Fronick C."/>
            <person name="O'Laughlin M."/>
            <person name="Godfrey J."/>
            <person name="Wilson R.M."/>
            <person name="Miner T."/>
            <person name="Farmer C."/>
            <person name="Delehaunty K."/>
            <person name="Cordes M."/>
            <person name="Minx P."/>
            <person name="Tomlinson C."/>
            <person name="Chen J."/>
            <person name="Wollam A."/>
            <person name="Pepin K.H."/>
            <person name="Bhonagiri V."/>
            <person name="Zhang X."/>
            <person name="Warren W."/>
            <person name="Mitreva M."/>
            <person name="Mardis E.R."/>
            <person name="Wilson R.K."/>
        </authorList>
    </citation>
    <scope>NUCLEOTIDE SEQUENCE [LARGE SCALE GENOMIC DNA]</scope>
    <source>
        <strain evidence="2 3">F0510</strain>
    </source>
</reference>
<dbReference type="Proteomes" id="UP000016498">
    <property type="component" value="Unassembled WGS sequence"/>
</dbReference>
<feature type="transmembrane region" description="Helical" evidence="1">
    <location>
        <begin position="26"/>
        <end position="48"/>
    </location>
</feature>
<dbReference type="OrthoDB" id="3259103at2"/>
<protein>
    <submittedName>
        <fullName evidence="2">Uncharacterized protein</fullName>
    </submittedName>
</protein>
<evidence type="ECO:0000313" key="3">
    <source>
        <dbReference type="Proteomes" id="UP000016498"/>
    </source>
</evidence>
<keyword evidence="1" id="KW-0472">Membrane</keyword>